<dbReference type="GO" id="GO:0007094">
    <property type="term" value="P:mitotic spindle assembly checkpoint signaling"/>
    <property type="evidence" value="ECO:0007669"/>
    <property type="project" value="TreeGrafter"/>
</dbReference>
<dbReference type="Pfam" id="PF10493">
    <property type="entry name" value="Rod_C"/>
    <property type="match status" value="1"/>
</dbReference>
<dbReference type="PANTHER" id="PTHR15688:SF1">
    <property type="entry name" value="KINETOCHORE-ASSOCIATED PROTEIN 1"/>
    <property type="match status" value="1"/>
</dbReference>
<feature type="domain" description="RZZ complex subunit KNTC1/ROD C-terminal" evidence="2">
    <location>
        <begin position="1780"/>
        <end position="2271"/>
    </location>
</feature>
<comment type="caution">
    <text evidence="7">The sequence shown here is derived from an EMBL/GenBank/DDBJ whole genome shotgun (WGS) entry which is preliminary data.</text>
</comment>
<reference evidence="7" key="1">
    <citation type="submission" date="2022-07" db="EMBL/GenBank/DDBJ databases">
        <title>Phylogenomic reconstructions and comparative analyses of Kickxellomycotina fungi.</title>
        <authorList>
            <person name="Reynolds N.K."/>
            <person name="Stajich J.E."/>
            <person name="Barry K."/>
            <person name="Grigoriev I.V."/>
            <person name="Crous P."/>
            <person name="Smith M.E."/>
        </authorList>
    </citation>
    <scope>NUCLEOTIDE SEQUENCE</scope>
    <source>
        <strain evidence="7">RSA 567</strain>
    </source>
</reference>
<dbReference type="InterPro" id="IPR055403">
    <property type="entry name" value="ARM_KNTC1_1st"/>
</dbReference>
<dbReference type="Gene3D" id="2.130.10.10">
    <property type="entry name" value="YVTN repeat-like/Quinoprotein amine dehydrogenase"/>
    <property type="match status" value="1"/>
</dbReference>
<dbReference type="InterPro" id="IPR011044">
    <property type="entry name" value="Quino_amine_DH_bsu"/>
</dbReference>
<name>A0A9W8E9B8_9FUNG</name>
<evidence type="ECO:0000256" key="1">
    <source>
        <dbReference type="SAM" id="MobiDB-lite"/>
    </source>
</evidence>
<dbReference type="InterPro" id="IPR019527">
    <property type="entry name" value="RZZ-complex_KNTC1/ROD_C"/>
</dbReference>
<dbReference type="SUPFAM" id="SSF50969">
    <property type="entry name" value="YVTN repeat-like/Quinoprotein amine dehydrogenase"/>
    <property type="match status" value="1"/>
</dbReference>
<protein>
    <recommendedName>
        <fullName evidence="9">RZZ complex subunit KNTC1/ROD C-terminal domain-containing protein</fullName>
    </recommendedName>
</protein>
<accession>A0A9W8E9B8</accession>
<dbReference type="GO" id="GO:0031267">
    <property type="term" value="F:small GTPase binding"/>
    <property type="evidence" value="ECO:0007669"/>
    <property type="project" value="TreeGrafter"/>
</dbReference>
<gene>
    <name evidence="7" type="ORF">H4R34_002402</name>
</gene>
<dbReference type="InterPro" id="IPR052802">
    <property type="entry name" value="KNTC1"/>
</dbReference>
<dbReference type="Pfam" id="PF24516">
    <property type="entry name" value="ARM_KNTC1_2nd"/>
    <property type="match status" value="1"/>
</dbReference>
<evidence type="ECO:0000259" key="3">
    <source>
        <dbReference type="Pfam" id="PF24506"/>
    </source>
</evidence>
<dbReference type="GO" id="GO:1990423">
    <property type="term" value="C:RZZ complex"/>
    <property type="evidence" value="ECO:0007669"/>
    <property type="project" value="TreeGrafter"/>
</dbReference>
<evidence type="ECO:0000313" key="8">
    <source>
        <dbReference type="Proteomes" id="UP001151582"/>
    </source>
</evidence>
<evidence type="ECO:0000259" key="6">
    <source>
        <dbReference type="Pfam" id="PF24520"/>
    </source>
</evidence>
<dbReference type="GO" id="GO:1903394">
    <property type="term" value="P:protein localization to kinetochore involved in kinetochore assembly"/>
    <property type="evidence" value="ECO:0007669"/>
    <property type="project" value="TreeGrafter"/>
</dbReference>
<dbReference type="GO" id="GO:0005828">
    <property type="term" value="C:kinetochore microtubule"/>
    <property type="evidence" value="ECO:0007669"/>
    <property type="project" value="TreeGrafter"/>
</dbReference>
<evidence type="ECO:0000313" key="7">
    <source>
        <dbReference type="EMBL" id="KAJ1980589.1"/>
    </source>
</evidence>
<evidence type="ECO:0008006" key="9">
    <source>
        <dbReference type="Google" id="ProtNLM"/>
    </source>
</evidence>
<dbReference type="InterPro" id="IPR055402">
    <property type="entry name" value="KNTC1_N"/>
</dbReference>
<dbReference type="OrthoDB" id="343783at2759"/>
<dbReference type="PANTHER" id="PTHR15688">
    <property type="entry name" value="KINETOCHORE-ASSOCIATED PROTEIN 1"/>
    <property type="match status" value="1"/>
</dbReference>
<feature type="region of interest" description="Disordered" evidence="1">
    <location>
        <begin position="1384"/>
        <end position="1415"/>
    </location>
</feature>
<dbReference type="GO" id="GO:0000070">
    <property type="term" value="P:mitotic sister chromatid segregation"/>
    <property type="evidence" value="ECO:0007669"/>
    <property type="project" value="TreeGrafter"/>
</dbReference>
<dbReference type="Pfam" id="PF24515">
    <property type="entry name" value="ARM_KNTC1_3rd"/>
    <property type="match status" value="1"/>
</dbReference>
<feature type="domain" description="KNTC1 second ARM-repeats" evidence="5">
    <location>
        <begin position="822"/>
        <end position="978"/>
    </location>
</feature>
<organism evidence="7 8">
    <name type="scientific">Dimargaris verticillata</name>
    <dbReference type="NCBI Taxonomy" id="2761393"/>
    <lineage>
        <taxon>Eukaryota</taxon>
        <taxon>Fungi</taxon>
        <taxon>Fungi incertae sedis</taxon>
        <taxon>Zoopagomycota</taxon>
        <taxon>Kickxellomycotina</taxon>
        <taxon>Dimargaritomycetes</taxon>
        <taxon>Dimargaritales</taxon>
        <taxon>Dimargaritaceae</taxon>
        <taxon>Dimargaris</taxon>
    </lineage>
</organism>
<sequence>MASGYSAQPRAQLDGTTVAATCHSTSSLVIASDHYVHILDADGRTHLATVTLESSADQVAFDPTGQAIVCGDRNGTLYFISGHTHEALLATPVTTLVEPKAKAVLDQALAAREPSQRTFLALHTAPHRLSGHVELVAVLLGQFILRISCLDLIGLVDALQQQDWDRAQLLKAQMQIAVVCPNQVSWGSYMPSTTFDHILLCPLTTASLATVTAAQADSLLAVAGTGQALLSYLAHPSVKNEPTTSACTSFSSLLAYEQVSAEAIPFRGTSDPLAVSVTKMAFTPDHRHLVVLTASHGLLVFAATTLLLVHHHTSLAIYDFTFGPATTTVSVPDSTAIANQANYNLIALVEAGQGRELRVLDLASLRCVHQSTVTLAAKLVPVAQSTQLCLWVDQSPDTTGSSPLQVYTLELASPHHQCQHLLQRGQFDEAAALAERHGLDPTIVHEARVVAMLNELLGWLQQYPVPEWSPNTLLSHSDHTFLAQLTDRVGLEQVERALQPITNPLFVAKVCRQAPLPTYHATHALLTMAKQTVQQHCGALAKPKSRTGTTELTLLCAELAQLHQTLTRLETWRLLHRPNFANDDEAAWFHPLTWHRFRTTNLMQEMKRLLAQGHFDTAMVLWRRHQSEGTMRERVVEILDTLPNTCSTALLVQWLLADILPAIDATTQQSALHAWVEEKARLQEIADRHPFAALELVRVLAPQADDHARTAPGMTPLTPASFLNHTLPRALPANLTVFDTASDTMTATLDAPASLHEQLEDLSYLWRQHQHCLSLAEYAKSTPSAMALDLLHRVAAPDLVPQAISDHLLPYACRHHLDTDDLLVEYCLTVMDQSGTYLAGAPWESRALAVLPALQRWDTRLSVILELMRRTPIPWSAEVDAQINTMLQRFHQVRQGDELREQYRLMQLRKMLLTYGIRLFNISNMALAKGLVKYITAQVEVPTAMVDALQVVRAYHHLRATDAYVWHLQRLAWVGDTDRMAVVIDLLLGTGAGQTTSDCHDALTSDAEATEEDPDTRVRRAVFVGHQVLTWLQTYLQPPLARPVLASSVPENADQWTHLVAAGLTLTQRLLGHLAPSVLARATTGATDETDPTSLGLTATLNAESLRIADLSQAYRHFDILQCVAQEFDHRLTLADVADEPQRLITVRRLLSHQWRTYASTTASAASDHDKTSQALQWCQRLARLLECQIVVVQGLLAEEAALAGDWDLALSLSRAMLAQEESPRVASQLRRVAQAVATAISTDPDTLLDGQPMNRCPQVVTEFAQFLQLAVTMANESTVADTLDEWGAWQLATSVVRESEHGDYQLLTQPSVAVDTSSVPLGRGSASQSSSSRGIVIQPWRPTLLALQRTCLDTLFADQFSERGLVLDTREALQQVFSYVQARGRATQPAPETPPRSNASSKRALRHGKGQASSPDITVLRSAQLLHECLQQNRHFALAIGVYYQSFAYHTRLATTVAHLAIRTTPSSQTLDLPDSDEALGEPWKQWLAPVRLHATLEQMLPHVLCAATLDLPLALGYLAVLPLEQGHKMFRQYVQNTADDFARAQRYAAVGVAYAVLWRQRSILVSCQELAANAQWWNQLQLLEIPFDRRWFSSSATTNPEQRFKHHCGLIAPLLLKTQLDLATVLEFTTAYHIDADVTLSEYVRVLLLSPLTARVHSRDEVQDRFLAACHQIERTERLLDLLQHTVLPQLAPYDYETIHWVLAYMQSQDQDEYARKGLIVLETLKTYTRNHSPTEAELADALATAEGRWALDPDPDCPFPSSPHRIERAMLEKLFPESRKRLPFHSLMAGAWDVLRTELQPDTIPRLLPLTIPLDLSPDDIYSHVAYEMLRQVPEANANNAEDARPGIGAVTMSATTGAAGPVAFKFADIKRIILKIRNPEVAISVAKYAADVLTAGPERLHALKTAYQLSERVYQRYARHGAPSDSTEAQRAHTAVVKLRDYYLRADTEHQLRDQGLSQYLDLSAEPLQLLQIIYEEQSAVALLAHDQPNVHSIVADIAARHAIDLDKFREHLLLTWLNQKVQLDHPYAHELLPSALLQMSLLRQTDPAEQRIQRSIIYMLKAFGRQASILKLLEFAYKSKSSKVTSLNRVRALSVLLQVATPHEISQTQDCAQVKEYLFTLLYLADFESLRITQSMADFMSSRKGALARSIWVNHHTDPKAVQLVCNLCLDYAVHDAPLMESVVQRLMALKQEAYLTRVLPAISQVPVFSTLALLPSVWAQVFRSMVDRALVGLETNENHSAPSATLSDLDHVLVFYQQCPLADLLPINEALVDRLAESSTVPLAWLVRVAAILPRDVTSGLALLHRRCLQCEITELVACLETFGPAITDRASAACDATASSTSTLFDPCEARNLLYDQLDRRHAYREMAASLHLRAFVYYLVRIDRLDSLLKFTLTQVRQARARHDQALDLAELYYSHHGWATHLAQVRLTCPTWPDVDPVSPGSPAPLAEPTQTSDSLTREQQLDLLARVKCIDLLDGSTL</sequence>
<evidence type="ECO:0000259" key="5">
    <source>
        <dbReference type="Pfam" id="PF24516"/>
    </source>
</evidence>
<dbReference type="InterPro" id="IPR055405">
    <property type="entry name" value="ARM_KNTC1_3rd"/>
</dbReference>
<feature type="domain" description="KNTC1 first ARM-repeats" evidence="6">
    <location>
        <begin position="420"/>
        <end position="689"/>
    </location>
</feature>
<proteinExistence type="predicted"/>
<dbReference type="GO" id="GO:0005737">
    <property type="term" value="C:cytoplasm"/>
    <property type="evidence" value="ECO:0007669"/>
    <property type="project" value="TreeGrafter"/>
</dbReference>
<evidence type="ECO:0000259" key="4">
    <source>
        <dbReference type="Pfam" id="PF24515"/>
    </source>
</evidence>
<dbReference type="InterPro" id="IPR055404">
    <property type="entry name" value="ARM_KNTC1_2nd"/>
</dbReference>
<feature type="domain" description="KNTC1 third ARM-repeats" evidence="4">
    <location>
        <begin position="1498"/>
        <end position="1705"/>
    </location>
</feature>
<feature type="domain" description="KNTC1 N-terminal" evidence="3">
    <location>
        <begin position="21"/>
        <end position="184"/>
    </location>
</feature>
<keyword evidence="8" id="KW-1185">Reference proteome</keyword>
<dbReference type="Pfam" id="PF24506">
    <property type="entry name" value="KNTC1_N"/>
    <property type="match status" value="1"/>
</dbReference>
<dbReference type="EMBL" id="JANBQB010000161">
    <property type="protein sequence ID" value="KAJ1980589.1"/>
    <property type="molecule type" value="Genomic_DNA"/>
</dbReference>
<dbReference type="Pfam" id="PF24520">
    <property type="entry name" value="ARM_KNTC1_1st"/>
    <property type="match status" value="1"/>
</dbReference>
<evidence type="ECO:0000259" key="2">
    <source>
        <dbReference type="Pfam" id="PF10493"/>
    </source>
</evidence>
<dbReference type="Proteomes" id="UP001151582">
    <property type="component" value="Unassembled WGS sequence"/>
</dbReference>
<dbReference type="InterPro" id="IPR015943">
    <property type="entry name" value="WD40/YVTN_repeat-like_dom_sf"/>
</dbReference>